<feature type="compositionally biased region" description="Acidic residues" evidence="1">
    <location>
        <begin position="88"/>
        <end position="97"/>
    </location>
</feature>
<gene>
    <name evidence="2" type="ORF">HDA36_003829</name>
</gene>
<dbReference type="RefSeq" id="WP_184393770.1">
    <property type="nucleotide sequence ID" value="NZ_BAAAJD010000039.1"/>
</dbReference>
<name>A0A7W8QNQ3_9ACTN</name>
<evidence type="ECO:0000313" key="3">
    <source>
        <dbReference type="Proteomes" id="UP000572635"/>
    </source>
</evidence>
<feature type="region of interest" description="Disordered" evidence="1">
    <location>
        <begin position="1"/>
        <end position="24"/>
    </location>
</feature>
<dbReference type="EMBL" id="JACHDB010000001">
    <property type="protein sequence ID" value="MBB5433745.1"/>
    <property type="molecule type" value="Genomic_DNA"/>
</dbReference>
<evidence type="ECO:0000256" key="1">
    <source>
        <dbReference type="SAM" id="MobiDB-lite"/>
    </source>
</evidence>
<organism evidence="2 3">
    <name type="scientific">Nocardiopsis composta</name>
    <dbReference type="NCBI Taxonomy" id="157465"/>
    <lineage>
        <taxon>Bacteria</taxon>
        <taxon>Bacillati</taxon>
        <taxon>Actinomycetota</taxon>
        <taxon>Actinomycetes</taxon>
        <taxon>Streptosporangiales</taxon>
        <taxon>Nocardiopsidaceae</taxon>
        <taxon>Nocardiopsis</taxon>
    </lineage>
</organism>
<dbReference type="InterPro" id="IPR026496">
    <property type="entry name" value="GRASP_targ"/>
</dbReference>
<reference evidence="2 3" key="1">
    <citation type="submission" date="2020-08" db="EMBL/GenBank/DDBJ databases">
        <title>Sequencing the genomes of 1000 actinobacteria strains.</title>
        <authorList>
            <person name="Klenk H.-P."/>
        </authorList>
    </citation>
    <scope>NUCLEOTIDE SEQUENCE [LARGE SCALE GENOMIC DNA]</scope>
    <source>
        <strain evidence="2 3">DSM 44551</strain>
    </source>
</reference>
<sequence length="97" mass="10221">MQFHNPFPLGPTAGSAELLDAPETPFGARFARHAPADPDQVAEAGRAYLDPDRQIAMVEVDGATVPMMKRSSGQTSTTTSSQDRQSGDDDTDVGSNG</sequence>
<evidence type="ECO:0000313" key="2">
    <source>
        <dbReference type="EMBL" id="MBB5433745.1"/>
    </source>
</evidence>
<feature type="compositionally biased region" description="Low complexity" evidence="1">
    <location>
        <begin position="70"/>
        <end position="84"/>
    </location>
</feature>
<feature type="region of interest" description="Disordered" evidence="1">
    <location>
        <begin position="64"/>
        <end position="97"/>
    </location>
</feature>
<keyword evidence="3" id="KW-1185">Reference proteome</keyword>
<protein>
    <submittedName>
        <fullName evidence="2">Putative ATP-grasp target RiPP</fullName>
    </submittedName>
</protein>
<dbReference type="Pfam" id="PF14408">
    <property type="entry name" value="Actino_peptide"/>
    <property type="match status" value="1"/>
</dbReference>
<comment type="caution">
    <text evidence="2">The sequence shown here is derived from an EMBL/GenBank/DDBJ whole genome shotgun (WGS) entry which is preliminary data.</text>
</comment>
<dbReference type="Proteomes" id="UP000572635">
    <property type="component" value="Unassembled WGS sequence"/>
</dbReference>
<dbReference type="AlphaFoldDB" id="A0A7W8QNQ3"/>
<dbReference type="InterPro" id="IPR025843">
    <property type="entry name" value="Actino_peptide"/>
</dbReference>
<accession>A0A7W8QNQ3</accession>
<proteinExistence type="predicted"/>
<dbReference type="NCBIfam" id="TIGR04186">
    <property type="entry name" value="GRASP_targ"/>
    <property type="match status" value="1"/>
</dbReference>